<feature type="compositionally biased region" description="Basic residues" evidence="1">
    <location>
        <begin position="1"/>
        <end position="10"/>
    </location>
</feature>
<dbReference type="Proteomes" id="UP000243723">
    <property type="component" value="Unassembled WGS sequence"/>
</dbReference>
<sequence length="453" mass="52841">MATTHPHPHPTNKSDSPFPEFPETHWGHDRPSLKLAFWLLTGLTIFAFLLLHLRRRFSSLLHPRLRRFVDACTPSHSSANQYSLLSTKPPPSEIRAPGTWTRSTFTRPDPAPYEGWDIVRTEPKPYRPFRYGPKYNITMGLRPMKWDEWIELDNQFLKFHADKVRRIKERGAKCCKTADEPRVFDGAVELCEELCAYLPVRYPGLFRKTKNGMENLVTKERFDVRREELCYNGVREDPMQLAARMVQDDLAIMFEKEDGQYYLLAGAVLLAGFWRLEDKFGMVMSEIHTSGDVPGFKEKLEKAMMNFFRRLKPEAPVNRNNYFIQVDDQLAWSSSIGEEDDPDTSWDTAEANKAIEHHYFRTERQSLRRLPRSGGIVFTIRTYFQPITEIAQEPYVPSRLASAIRSWGDDVSKYKGKKKYGDVLLQYLDEKHQEQVRNGLDLDVEDDVRSYPY</sequence>
<dbReference type="EMBL" id="NHZQ01000236">
    <property type="protein sequence ID" value="PSK46313.1"/>
    <property type="molecule type" value="Genomic_DNA"/>
</dbReference>
<dbReference type="InterPro" id="IPR021848">
    <property type="entry name" value="HODM_asu-like"/>
</dbReference>
<keyword evidence="2" id="KW-1133">Transmembrane helix</keyword>
<keyword evidence="4" id="KW-1185">Reference proteome</keyword>
<feature type="region of interest" description="Disordered" evidence="1">
    <location>
        <begin position="1"/>
        <end position="23"/>
    </location>
</feature>
<keyword evidence="2" id="KW-0812">Transmembrane</keyword>
<dbReference type="Pfam" id="PF11927">
    <property type="entry name" value="HODM_asu-like"/>
    <property type="match status" value="1"/>
</dbReference>
<name>A0A2P7ZDL8_9PEZI</name>
<evidence type="ECO:0000256" key="1">
    <source>
        <dbReference type="SAM" id="MobiDB-lite"/>
    </source>
</evidence>
<dbReference type="AlphaFoldDB" id="A0A2P7ZDL8"/>
<evidence type="ECO:0000256" key="2">
    <source>
        <dbReference type="SAM" id="Phobius"/>
    </source>
</evidence>
<comment type="caution">
    <text evidence="3">The sequence shown here is derived from an EMBL/GenBank/DDBJ whole genome shotgun (WGS) entry which is preliminary data.</text>
</comment>
<keyword evidence="2" id="KW-0472">Membrane</keyword>
<evidence type="ECO:0008006" key="5">
    <source>
        <dbReference type="Google" id="ProtNLM"/>
    </source>
</evidence>
<evidence type="ECO:0000313" key="4">
    <source>
        <dbReference type="Proteomes" id="UP000243723"/>
    </source>
</evidence>
<feature type="compositionally biased region" description="Polar residues" evidence="1">
    <location>
        <begin position="76"/>
        <end position="86"/>
    </location>
</feature>
<organism evidence="3 4">
    <name type="scientific">Elsinoe australis</name>
    <dbReference type="NCBI Taxonomy" id="40998"/>
    <lineage>
        <taxon>Eukaryota</taxon>
        <taxon>Fungi</taxon>
        <taxon>Dikarya</taxon>
        <taxon>Ascomycota</taxon>
        <taxon>Pezizomycotina</taxon>
        <taxon>Dothideomycetes</taxon>
        <taxon>Dothideomycetidae</taxon>
        <taxon>Myriangiales</taxon>
        <taxon>Elsinoaceae</taxon>
        <taxon>Elsinoe</taxon>
    </lineage>
</organism>
<reference evidence="3 4" key="1">
    <citation type="submission" date="2017-05" db="EMBL/GenBank/DDBJ databases">
        <title>Draft genome sequence of Elsinoe australis.</title>
        <authorList>
            <person name="Cheng Q."/>
        </authorList>
    </citation>
    <scope>NUCLEOTIDE SEQUENCE [LARGE SCALE GENOMIC DNA]</scope>
    <source>
        <strain evidence="3 4">NL1</strain>
    </source>
</reference>
<proteinExistence type="predicted"/>
<dbReference type="OrthoDB" id="497541at2759"/>
<feature type="transmembrane region" description="Helical" evidence="2">
    <location>
        <begin position="35"/>
        <end position="53"/>
    </location>
</feature>
<evidence type="ECO:0000313" key="3">
    <source>
        <dbReference type="EMBL" id="PSK46313.1"/>
    </source>
</evidence>
<feature type="region of interest" description="Disordered" evidence="1">
    <location>
        <begin position="76"/>
        <end position="106"/>
    </location>
</feature>
<dbReference type="STRING" id="40998.A0A2P7ZDL8"/>
<protein>
    <recommendedName>
        <fullName evidence="5">Alpha-1,2-mannosyltransferase</fullName>
    </recommendedName>
</protein>
<accession>A0A2P7ZDL8</accession>
<gene>
    <name evidence="3" type="ORF">B9Z65_5281</name>
</gene>